<evidence type="ECO:0000256" key="3">
    <source>
        <dbReference type="ARBA" id="ARBA00023015"/>
    </source>
</evidence>
<evidence type="ECO:0000313" key="7">
    <source>
        <dbReference type="EMBL" id="RHJ88752.1"/>
    </source>
</evidence>
<dbReference type="PROSITE" id="PS50045">
    <property type="entry name" value="SIGMA54_INTERACT_4"/>
    <property type="match status" value="1"/>
</dbReference>
<evidence type="ECO:0000259" key="6">
    <source>
        <dbReference type="PROSITE" id="PS50045"/>
    </source>
</evidence>
<keyword evidence="2" id="KW-0067">ATP-binding</keyword>
<dbReference type="InterPro" id="IPR025944">
    <property type="entry name" value="Sigma_54_int_dom_CS"/>
</dbReference>
<evidence type="ECO:0000313" key="8">
    <source>
        <dbReference type="Proteomes" id="UP000284841"/>
    </source>
</evidence>
<dbReference type="InterPro" id="IPR009057">
    <property type="entry name" value="Homeodomain-like_sf"/>
</dbReference>
<evidence type="ECO:0000256" key="1">
    <source>
        <dbReference type="ARBA" id="ARBA00022741"/>
    </source>
</evidence>
<dbReference type="InterPro" id="IPR002078">
    <property type="entry name" value="Sigma_54_int"/>
</dbReference>
<dbReference type="InterPro" id="IPR025662">
    <property type="entry name" value="Sigma_54_int_dom_ATP-bd_1"/>
</dbReference>
<dbReference type="Gene3D" id="1.10.8.60">
    <property type="match status" value="1"/>
</dbReference>
<dbReference type="Pfam" id="PF02954">
    <property type="entry name" value="HTH_8"/>
    <property type="match status" value="1"/>
</dbReference>
<dbReference type="PROSITE" id="PS00675">
    <property type="entry name" value="SIGMA54_INTERACT_1"/>
    <property type="match status" value="1"/>
</dbReference>
<keyword evidence="1" id="KW-0547">Nucleotide-binding</keyword>
<keyword evidence="3" id="KW-0805">Transcription regulation</keyword>
<dbReference type="Pfam" id="PF00158">
    <property type="entry name" value="Sigma54_activat"/>
    <property type="match status" value="1"/>
</dbReference>
<dbReference type="CDD" id="cd00009">
    <property type="entry name" value="AAA"/>
    <property type="match status" value="1"/>
</dbReference>
<proteinExistence type="predicted"/>
<dbReference type="GO" id="GO:0006355">
    <property type="term" value="P:regulation of DNA-templated transcription"/>
    <property type="evidence" value="ECO:0007669"/>
    <property type="project" value="InterPro"/>
</dbReference>
<dbReference type="OrthoDB" id="9803970at2"/>
<dbReference type="STRING" id="1776384.GCA_900086585_03936"/>
<dbReference type="SUPFAM" id="SSF55785">
    <property type="entry name" value="PYP-like sensor domain (PAS domain)"/>
    <property type="match status" value="1"/>
</dbReference>
<dbReference type="InterPro" id="IPR025943">
    <property type="entry name" value="Sigma_54_int_dom_ATP-bd_2"/>
</dbReference>
<dbReference type="Gene3D" id="1.10.10.60">
    <property type="entry name" value="Homeodomain-like"/>
    <property type="match status" value="1"/>
</dbReference>
<dbReference type="InterPro" id="IPR003593">
    <property type="entry name" value="AAA+_ATPase"/>
</dbReference>
<dbReference type="GO" id="GO:0043565">
    <property type="term" value="F:sequence-specific DNA binding"/>
    <property type="evidence" value="ECO:0007669"/>
    <property type="project" value="InterPro"/>
</dbReference>
<dbReference type="PROSITE" id="PS00676">
    <property type="entry name" value="SIGMA54_INTERACT_2"/>
    <property type="match status" value="1"/>
</dbReference>
<evidence type="ECO:0000256" key="5">
    <source>
        <dbReference type="ARBA" id="ARBA00023163"/>
    </source>
</evidence>
<dbReference type="InterPro" id="IPR002197">
    <property type="entry name" value="HTH_Fis"/>
</dbReference>
<dbReference type="PANTHER" id="PTHR32071">
    <property type="entry name" value="TRANSCRIPTIONAL REGULATORY PROTEIN"/>
    <property type="match status" value="1"/>
</dbReference>
<dbReference type="PANTHER" id="PTHR32071:SF57">
    <property type="entry name" value="C4-DICARBOXYLATE TRANSPORT TRANSCRIPTIONAL REGULATORY PROTEIN DCTD"/>
    <property type="match status" value="1"/>
</dbReference>
<keyword evidence="4" id="KW-0238">DNA-binding</keyword>
<dbReference type="GO" id="GO:0005524">
    <property type="term" value="F:ATP binding"/>
    <property type="evidence" value="ECO:0007669"/>
    <property type="project" value="UniProtKB-KW"/>
</dbReference>
<feature type="domain" description="Sigma-54 factor interaction" evidence="6">
    <location>
        <begin position="131"/>
        <end position="363"/>
    </location>
</feature>
<dbReference type="SUPFAM" id="SSF46689">
    <property type="entry name" value="Homeodomain-like"/>
    <property type="match status" value="1"/>
</dbReference>
<dbReference type="InterPro" id="IPR027417">
    <property type="entry name" value="P-loop_NTPase"/>
</dbReference>
<dbReference type="SMART" id="SM00382">
    <property type="entry name" value="AAA"/>
    <property type="match status" value="1"/>
</dbReference>
<keyword evidence="5" id="KW-0804">Transcription</keyword>
<dbReference type="FunFam" id="3.40.50.300:FF:000006">
    <property type="entry name" value="DNA-binding transcriptional regulator NtrC"/>
    <property type="match status" value="1"/>
</dbReference>
<protein>
    <submittedName>
        <fullName evidence="7">AAA family ATPase</fullName>
    </submittedName>
</protein>
<dbReference type="Pfam" id="PF25601">
    <property type="entry name" value="AAA_lid_14"/>
    <property type="match status" value="1"/>
</dbReference>
<accession>A0A415E528</accession>
<dbReference type="EMBL" id="QRMS01000002">
    <property type="protein sequence ID" value="RHJ88752.1"/>
    <property type="molecule type" value="Genomic_DNA"/>
</dbReference>
<dbReference type="Proteomes" id="UP000284841">
    <property type="component" value="Unassembled WGS sequence"/>
</dbReference>
<organism evidence="7 8">
    <name type="scientific">Emergencia timonensis</name>
    <dbReference type="NCBI Taxonomy" id="1776384"/>
    <lineage>
        <taxon>Bacteria</taxon>
        <taxon>Bacillati</taxon>
        <taxon>Bacillota</taxon>
        <taxon>Clostridia</taxon>
        <taxon>Peptostreptococcales</taxon>
        <taxon>Anaerovoracaceae</taxon>
        <taxon>Emergencia</taxon>
    </lineage>
</organism>
<reference evidence="7 8" key="1">
    <citation type="submission" date="2018-08" db="EMBL/GenBank/DDBJ databases">
        <title>A genome reference for cultivated species of the human gut microbiota.</title>
        <authorList>
            <person name="Zou Y."/>
            <person name="Xue W."/>
            <person name="Luo G."/>
        </authorList>
    </citation>
    <scope>NUCLEOTIDE SEQUENCE [LARGE SCALE GENOMIC DNA]</scope>
    <source>
        <strain evidence="7 8">AM07-24</strain>
    </source>
</reference>
<dbReference type="PROSITE" id="PS00688">
    <property type="entry name" value="SIGMA54_INTERACT_3"/>
    <property type="match status" value="1"/>
</dbReference>
<dbReference type="Gene3D" id="3.40.50.300">
    <property type="entry name" value="P-loop containing nucleotide triphosphate hydrolases"/>
    <property type="match status" value="1"/>
</dbReference>
<dbReference type="InterPro" id="IPR058031">
    <property type="entry name" value="AAA_lid_NorR"/>
</dbReference>
<dbReference type="AlphaFoldDB" id="A0A415E528"/>
<gene>
    <name evidence="7" type="ORF">DW099_07975</name>
</gene>
<name>A0A415E528_9FIRM</name>
<sequence>MCCFVITDEIGRYLYANRAWTQTMGIDFEDDNIHGRFVNEIIKDTKIGQALKEDRTISGYSTITTCRGKEKRAFSIYNPIHDLSGKIIAGAIIAIITGENENDVDKLIGELNFYKQELSKLSGAKYHIDNIIGASAAIKRLQEEIRRASKSNSTVLIFGETGSGKELVAHSIHALSSRRNKSFIKVNCANIPHELMESEFFGYEGGAFTSADKRGKIGKFEQADKGSIFLDEINQLSYDLQPKLLRVMQEREFERIGGTKNINIDVRFIAATNIPLHEMVKNNQFRADLYYRLNVVPIHVPPLRERREDIPLLIDDISKKLDGEIGIPVDEIPQEIKDKLMNLDYQWPGNVRELQNVIEWAINMSYGEPMKWSHFNQYFSLKTGADETKEMGLGSLELIEKDLVSRALLKHKTKTAAAAALGISRTMLYKKIKKFNL</sequence>
<dbReference type="InterPro" id="IPR035965">
    <property type="entry name" value="PAS-like_dom_sf"/>
</dbReference>
<comment type="caution">
    <text evidence="7">The sequence shown here is derived from an EMBL/GenBank/DDBJ whole genome shotgun (WGS) entry which is preliminary data.</text>
</comment>
<evidence type="ECO:0000256" key="4">
    <source>
        <dbReference type="ARBA" id="ARBA00023125"/>
    </source>
</evidence>
<evidence type="ECO:0000256" key="2">
    <source>
        <dbReference type="ARBA" id="ARBA00022840"/>
    </source>
</evidence>
<keyword evidence="8" id="KW-1185">Reference proteome</keyword>
<dbReference type="SUPFAM" id="SSF52540">
    <property type="entry name" value="P-loop containing nucleoside triphosphate hydrolases"/>
    <property type="match status" value="1"/>
</dbReference>